<protein>
    <submittedName>
        <fullName evidence="1">Uncharacterized protein</fullName>
    </submittedName>
</protein>
<dbReference type="EMBL" id="CM044705">
    <property type="protein sequence ID" value="KAI5661588.1"/>
    <property type="molecule type" value="Genomic_DNA"/>
</dbReference>
<accession>A0ACC0AKV4</accession>
<organism evidence="1 2">
    <name type="scientific">Catharanthus roseus</name>
    <name type="common">Madagascar periwinkle</name>
    <name type="synonym">Vinca rosea</name>
    <dbReference type="NCBI Taxonomy" id="4058"/>
    <lineage>
        <taxon>Eukaryota</taxon>
        <taxon>Viridiplantae</taxon>
        <taxon>Streptophyta</taxon>
        <taxon>Embryophyta</taxon>
        <taxon>Tracheophyta</taxon>
        <taxon>Spermatophyta</taxon>
        <taxon>Magnoliopsida</taxon>
        <taxon>eudicotyledons</taxon>
        <taxon>Gunneridae</taxon>
        <taxon>Pentapetalae</taxon>
        <taxon>asterids</taxon>
        <taxon>lamiids</taxon>
        <taxon>Gentianales</taxon>
        <taxon>Apocynaceae</taxon>
        <taxon>Rauvolfioideae</taxon>
        <taxon>Vinceae</taxon>
        <taxon>Catharanthinae</taxon>
        <taxon>Catharanthus</taxon>
    </lineage>
</organism>
<sequence>MEDETSLGLLIHYARHPLTDYFKDHTMLYYCLFTKETAHSHFDETLVVNLPMILQSLDMPFIQFCHLVKLYDSLTYDRTRIQYDTGTCSFSCHGYNYPPLYLYHNCPDEVERIFKFYLPHSIKIHDSFNEYQARIEQTNSI</sequence>
<gene>
    <name evidence="1" type="ORF">M9H77_20911</name>
</gene>
<evidence type="ECO:0000313" key="2">
    <source>
        <dbReference type="Proteomes" id="UP001060085"/>
    </source>
</evidence>
<proteinExistence type="predicted"/>
<name>A0ACC0AKV4_CATRO</name>
<dbReference type="Proteomes" id="UP001060085">
    <property type="component" value="Linkage Group LG05"/>
</dbReference>
<reference evidence="2" key="1">
    <citation type="journal article" date="2023" name="Nat. Plants">
        <title>Single-cell RNA sequencing provides a high-resolution roadmap for understanding the multicellular compartmentation of specialized metabolism.</title>
        <authorList>
            <person name="Sun S."/>
            <person name="Shen X."/>
            <person name="Li Y."/>
            <person name="Li Y."/>
            <person name="Wang S."/>
            <person name="Li R."/>
            <person name="Zhang H."/>
            <person name="Shen G."/>
            <person name="Guo B."/>
            <person name="Wei J."/>
            <person name="Xu J."/>
            <person name="St-Pierre B."/>
            <person name="Chen S."/>
            <person name="Sun C."/>
        </authorList>
    </citation>
    <scope>NUCLEOTIDE SEQUENCE [LARGE SCALE GENOMIC DNA]</scope>
</reference>
<keyword evidence="2" id="KW-1185">Reference proteome</keyword>
<comment type="caution">
    <text evidence="1">The sequence shown here is derived from an EMBL/GenBank/DDBJ whole genome shotgun (WGS) entry which is preliminary data.</text>
</comment>
<evidence type="ECO:0000313" key="1">
    <source>
        <dbReference type="EMBL" id="KAI5661588.1"/>
    </source>
</evidence>